<dbReference type="Gene3D" id="3.30.160.100">
    <property type="entry name" value="Ribosome hibernation promotion factor-like"/>
    <property type="match status" value="1"/>
</dbReference>
<protein>
    <submittedName>
        <fullName evidence="2">HPF/RaiA family ribosome-associated protein</fullName>
    </submittedName>
</protein>
<organism evidence="2 3">
    <name type="scientific">Chitiniphilus purpureus</name>
    <dbReference type="NCBI Taxonomy" id="2981137"/>
    <lineage>
        <taxon>Bacteria</taxon>
        <taxon>Pseudomonadati</taxon>
        <taxon>Pseudomonadota</taxon>
        <taxon>Betaproteobacteria</taxon>
        <taxon>Neisseriales</taxon>
        <taxon>Chitinibacteraceae</taxon>
        <taxon>Chitiniphilus</taxon>
    </lineage>
</organism>
<dbReference type="InterPro" id="IPR003489">
    <property type="entry name" value="RHF/RaiA"/>
</dbReference>
<gene>
    <name evidence="2" type="ORF">N8I74_17325</name>
</gene>
<dbReference type="InterPro" id="IPR036567">
    <property type="entry name" value="RHF-like"/>
</dbReference>
<dbReference type="SUPFAM" id="SSF69754">
    <property type="entry name" value="Ribosome binding protein Y (YfiA homologue)"/>
    <property type="match status" value="1"/>
</dbReference>
<dbReference type="Proteomes" id="UP001061302">
    <property type="component" value="Chromosome"/>
</dbReference>
<dbReference type="Pfam" id="PF02482">
    <property type="entry name" value="Ribosomal_S30AE"/>
    <property type="match status" value="1"/>
</dbReference>
<accession>A0ABY6DN08</accession>
<keyword evidence="3" id="KW-1185">Reference proteome</keyword>
<dbReference type="EMBL" id="CP106753">
    <property type="protein sequence ID" value="UXY15053.1"/>
    <property type="molecule type" value="Genomic_DNA"/>
</dbReference>
<evidence type="ECO:0000313" key="3">
    <source>
        <dbReference type="Proteomes" id="UP001061302"/>
    </source>
</evidence>
<evidence type="ECO:0000256" key="1">
    <source>
        <dbReference type="SAM" id="MobiDB-lite"/>
    </source>
</evidence>
<sequence length="115" mass="12395">MQIQVRTDHHINGNERLAADVESTLREAFARFDGQLTRIDAHFSDDNGAKGGADDIRCTLEARLAGLAPQAAVHQAGDLGLALDGAIDKLRRQLESGLGKLESRTRPPRGGDLPE</sequence>
<evidence type="ECO:0000313" key="2">
    <source>
        <dbReference type="EMBL" id="UXY15053.1"/>
    </source>
</evidence>
<reference evidence="2" key="1">
    <citation type="submission" date="2022-10" db="EMBL/GenBank/DDBJ databases">
        <title>Chitiniphilus purpureus sp. nov., a novel chitin-degrading bacterium isolated from crawfish pond sediment.</title>
        <authorList>
            <person name="Li K."/>
        </authorList>
    </citation>
    <scope>NUCLEOTIDE SEQUENCE</scope>
    <source>
        <strain evidence="2">CD1</strain>
    </source>
</reference>
<dbReference type="RefSeq" id="WP_263124423.1">
    <property type="nucleotide sequence ID" value="NZ_CP106753.1"/>
</dbReference>
<name>A0ABY6DN08_9NEIS</name>
<proteinExistence type="predicted"/>
<feature type="region of interest" description="Disordered" evidence="1">
    <location>
        <begin position="96"/>
        <end position="115"/>
    </location>
</feature>